<reference evidence="13 14" key="1">
    <citation type="submission" date="2015-03" db="EMBL/GenBank/DDBJ databases">
        <title>Genome sequencing of Methylobacterium variabile DSM 16961.</title>
        <authorList>
            <person name="Chaudhry V."/>
            <person name="Patil P.B."/>
        </authorList>
    </citation>
    <scope>NUCLEOTIDE SEQUENCE [LARGE SCALE GENOMIC DNA]</scope>
    <source>
        <strain evidence="13 14">DSM 16961</strain>
    </source>
</reference>
<proteinExistence type="inferred from homology"/>
<evidence type="ECO:0000256" key="11">
    <source>
        <dbReference type="ARBA" id="ARBA00048684"/>
    </source>
</evidence>
<comment type="similarity">
    <text evidence="4 12">Belongs to the MCH family.</text>
</comment>
<dbReference type="GO" id="GO:0006730">
    <property type="term" value="P:one-carbon metabolic process"/>
    <property type="evidence" value="ECO:0007669"/>
    <property type="project" value="UniProtKB-UniRule"/>
</dbReference>
<dbReference type="GO" id="GO:0018759">
    <property type="term" value="F:methenyltetrahydromethanopterin cyclohydrolase activity"/>
    <property type="evidence" value="ECO:0007669"/>
    <property type="project" value="UniProtKB-UniRule"/>
</dbReference>
<keyword evidence="14" id="KW-1185">Reference proteome</keyword>
<keyword evidence="9 12" id="KW-0378">Hydrolase</keyword>
<evidence type="ECO:0000256" key="2">
    <source>
        <dbReference type="ARBA" id="ARBA00004496"/>
    </source>
</evidence>
<dbReference type="GO" id="GO:0046294">
    <property type="term" value="P:formaldehyde catabolic process"/>
    <property type="evidence" value="ECO:0007669"/>
    <property type="project" value="UniProtKB-UniRule"/>
</dbReference>
<dbReference type="Proteomes" id="UP000035955">
    <property type="component" value="Unassembled WGS sequence"/>
</dbReference>
<dbReference type="PATRIC" id="fig|298794.3.peg.7419"/>
<evidence type="ECO:0000256" key="9">
    <source>
        <dbReference type="ARBA" id="ARBA00022801"/>
    </source>
</evidence>
<dbReference type="AlphaFoldDB" id="A0A0J6SVN7"/>
<comment type="subcellular location">
    <subcellularLocation>
        <location evidence="2 12">Cytoplasm</location>
    </subcellularLocation>
</comment>
<keyword evidence="7 12" id="KW-0963">Cytoplasm</keyword>
<evidence type="ECO:0000313" key="14">
    <source>
        <dbReference type="Proteomes" id="UP000035955"/>
    </source>
</evidence>
<comment type="caution">
    <text evidence="13">The sequence shown here is derived from an EMBL/GenBank/DDBJ whole genome shotgun (WGS) entry which is preliminary data.</text>
</comment>
<gene>
    <name evidence="12" type="primary">mch</name>
    <name evidence="13" type="ORF">VQ02_13315</name>
</gene>
<evidence type="ECO:0000256" key="4">
    <source>
        <dbReference type="ARBA" id="ARBA00006902"/>
    </source>
</evidence>
<keyword evidence="8 12" id="KW-0554">One-carbon metabolism</keyword>
<dbReference type="NCBIfam" id="TIGR03120">
    <property type="entry name" value="one_C_mch"/>
    <property type="match status" value="1"/>
</dbReference>
<evidence type="ECO:0000256" key="7">
    <source>
        <dbReference type="ARBA" id="ARBA00022490"/>
    </source>
</evidence>
<comment type="pathway">
    <text evidence="3 12">One-carbon metabolism; formaldehyde degradation; formate from formaldehyde (H(4)MPT route): step 3/5.</text>
</comment>
<name>A0A0J6SVN7_9HYPH</name>
<evidence type="ECO:0000256" key="10">
    <source>
        <dbReference type="ARBA" id="ARBA00030468"/>
    </source>
</evidence>
<dbReference type="CDD" id="cd00545">
    <property type="entry name" value="MCH"/>
    <property type="match status" value="1"/>
</dbReference>
<dbReference type="Gene3D" id="3.10.340.11">
    <property type="entry name" value="Methenyltetrahydromethanopterin Cyclohydrolase, Chain A, domain 1"/>
    <property type="match status" value="1"/>
</dbReference>
<dbReference type="EMBL" id="LABY01000084">
    <property type="protein sequence ID" value="KMO37408.1"/>
    <property type="molecule type" value="Genomic_DNA"/>
</dbReference>
<dbReference type="EC" id="3.5.4.27" evidence="5 12"/>
<evidence type="ECO:0000313" key="13">
    <source>
        <dbReference type="EMBL" id="KMO37408.1"/>
    </source>
</evidence>
<dbReference type="SUPFAM" id="SSF56199">
    <property type="entry name" value="Methenyltetrahydromethanopterin cyclohydrolase"/>
    <property type="match status" value="1"/>
</dbReference>
<comment type="catalytic activity">
    <reaction evidence="11 12">
        <text>5,10-methenyl-5,6,7,8-tetrahydromethanopterin + H2O = N(5)-formyl-5,6,7,8-tetrahydromethanopterin + H(+)</text>
        <dbReference type="Rhea" id="RHEA:19053"/>
        <dbReference type="ChEBI" id="CHEBI:15377"/>
        <dbReference type="ChEBI" id="CHEBI:15378"/>
        <dbReference type="ChEBI" id="CHEBI:58018"/>
        <dbReference type="ChEBI" id="CHEBI:58337"/>
        <dbReference type="EC" id="3.5.4.27"/>
    </reaction>
</comment>
<dbReference type="GO" id="GO:0005737">
    <property type="term" value="C:cytoplasm"/>
    <property type="evidence" value="ECO:0007669"/>
    <property type="project" value="UniProtKB-SubCell"/>
</dbReference>
<dbReference type="OrthoDB" id="241529at2"/>
<dbReference type="Pfam" id="PF02289">
    <property type="entry name" value="MCH"/>
    <property type="match status" value="1"/>
</dbReference>
<dbReference type="UniPathway" id="UPA00562">
    <property type="reaction ID" value="UER00703"/>
</dbReference>
<dbReference type="InterPro" id="IPR003209">
    <property type="entry name" value="METHMP_CycHdrlase"/>
</dbReference>
<evidence type="ECO:0000256" key="1">
    <source>
        <dbReference type="ARBA" id="ARBA00004058"/>
    </source>
</evidence>
<dbReference type="HAMAP" id="MF_00486">
    <property type="entry name" value="McH"/>
    <property type="match status" value="1"/>
</dbReference>
<dbReference type="RefSeq" id="WP_048444682.1">
    <property type="nucleotide sequence ID" value="NZ_LABY01000084.1"/>
</dbReference>
<evidence type="ECO:0000256" key="12">
    <source>
        <dbReference type="HAMAP-Rule" id="MF_00486"/>
    </source>
</evidence>
<comment type="function">
    <text evidence="1 12">Catalyzes the hydrolysis of methenyl-H(4)MPT(+) to 5-formyl-H(4)MPT.</text>
</comment>
<accession>A0A0J6SVN7</accession>
<protein>
    <recommendedName>
        <fullName evidence="6 12">Methenyltetrahydromethanopterin cyclohydrolase</fullName>
        <ecNumber evidence="5 12">3.5.4.27</ecNumber>
    </recommendedName>
    <alternativeName>
        <fullName evidence="10 12">Methenyl-H4MPT cyclohydrolase</fullName>
    </alternativeName>
</protein>
<evidence type="ECO:0000256" key="8">
    <source>
        <dbReference type="ARBA" id="ARBA00022563"/>
    </source>
</evidence>
<dbReference type="Gene3D" id="3.30.1030.10">
    <property type="entry name" value="Methenyltetrahydromethanopterin Cyclohydrolase, Chain A, domain 2"/>
    <property type="match status" value="1"/>
</dbReference>
<evidence type="ECO:0000256" key="5">
    <source>
        <dbReference type="ARBA" id="ARBA00012765"/>
    </source>
</evidence>
<evidence type="ECO:0000256" key="3">
    <source>
        <dbReference type="ARBA" id="ARBA00005087"/>
    </source>
</evidence>
<sequence>MSAASASAVPQRPSVNALAAPLVEALAAEAVRLRLGVTRAADGSRLIDAGAQARGSIEAGRRIAEICLGGLGTVTVGPAGPLEAWPFTVTVHSTDPVLACLGSQYAGWNLADEEGGSGFFALGSGPGRAAAGTEHLFEELAYRDPADRIVLVLESGSPPPPSVTAKVAAAAGVRPADVTFVYAPTQSLAGATQVVARVLEVALHKAHSVGFDLGAIVDGLGAAPLSPPHPDFIQAMGRTNDAIIYGGRVQLFVEADDADAKGLAEALPSTTSRDHGAPFAEIFSRFNGDFYAIDKHLFSPAEVVVTSLRSGHSHRAGRLVPELVARSFA</sequence>
<evidence type="ECO:0000256" key="6">
    <source>
        <dbReference type="ARBA" id="ARBA00020597"/>
    </source>
</evidence>
<organism evidence="13 14">
    <name type="scientific">Methylobacterium variabile</name>
    <dbReference type="NCBI Taxonomy" id="298794"/>
    <lineage>
        <taxon>Bacteria</taxon>
        <taxon>Pseudomonadati</taxon>
        <taxon>Pseudomonadota</taxon>
        <taxon>Alphaproteobacteria</taxon>
        <taxon>Hyphomicrobiales</taxon>
        <taxon>Methylobacteriaceae</taxon>
        <taxon>Methylobacterium</taxon>
    </lineage>
</organism>